<dbReference type="EMBL" id="CP019082">
    <property type="protein sequence ID" value="APW62563.1"/>
    <property type="molecule type" value="Genomic_DNA"/>
</dbReference>
<keyword evidence="2" id="KW-1185">Reference proteome</keyword>
<reference evidence="2" key="1">
    <citation type="submission" date="2016-12" db="EMBL/GenBank/DDBJ databases">
        <title>Comparative genomics of four Isosphaeraceae planctomycetes: a common pool of plasmids and glycoside hydrolase genes.</title>
        <authorList>
            <person name="Ivanova A."/>
        </authorList>
    </citation>
    <scope>NUCLEOTIDE SEQUENCE [LARGE SCALE GENOMIC DNA]</scope>
    <source>
        <strain evidence="2">PX4</strain>
    </source>
</reference>
<dbReference type="Gene3D" id="3.40.720.10">
    <property type="entry name" value="Alkaline Phosphatase, subunit A"/>
    <property type="match status" value="2"/>
</dbReference>
<dbReference type="OrthoDB" id="228738at2"/>
<sequence>MTYHGRTAGPNLLKNHNLRKVVVIGLDGLEPSIVEAMLAAGELPNLARLGSASGEGVARIATTSPAQTPVAWSTFATGVNPGGHGVFDFLRRDPARYTLDSGLNHYEQKNALLPPKAVNQRRGTTVWDLLSAAGIPSTILRCPCTYPPDRLRGTLLAGMGVPDLRGGFGTSTYYTTDPAAAPRESENVVAIVDDGRGPVATHLIGPRNPRSRADCHLEIQLVRGPEPDGLTIRSNGEPREIQVREGQWSGWLKVKFKVGPLQSVHGIVRFHLIQFQPTIILYASPVNFDPAAPLFPISSPPEYARQLAGEIGKFYTTGMVEDHNGLINERISEEAFLAQCEDAWRERRAMMEHELARFDSGLFYCLFDTPDRVQHMLWRFREPEHPANRGRPPVPGLERGIQDHYRRGDEVVGQVLDHCDDRTLLIVLSDHGFSSFQRQFHLNSWLLEQGLLALQPGLAPGHEAGDFLRGIDWSRTQAYAMGLSGLYLNLQGREGKGIVRPDDADALKRTIAEKLTGVRDDDRGRVAVRSALPREQVYSGPFVAEAPDVIVNYAAGHRVSWSSSMGGVAAGSLHEDNTKKWSGDHCIDPALAPGVLFMNRPFRRDSARLADLAPTILDALGVARGPLMEGSSLGT</sequence>
<evidence type="ECO:0000313" key="1">
    <source>
        <dbReference type="EMBL" id="APW62563.1"/>
    </source>
</evidence>
<dbReference type="InterPro" id="IPR017850">
    <property type="entry name" value="Alkaline_phosphatase_core_sf"/>
</dbReference>
<proteinExistence type="predicted"/>
<dbReference type="STRING" id="1387353.BSF38_04111"/>
<evidence type="ECO:0000313" key="2">
    <source>
        <dbReference type="Proteomes" id="UP000186309"/>
    </source>
</evidence>
<protein>
    <recommendedName>
        <fullName evidence="3">Phosphodiesterase</fullName>
    </recommendedName>
</protein>
<organism evidence="1 2">
    <name type="scientific">Paludisphaera borealis</name>
    <dbReference type="NCBI Taxonomy" id="1387353"/>
    <lineage>
        <taxon>Bacteria</taxon>
        <taxon>Pseudomonadati</taxon>
        <taxon>Planctomycetota</taxon>
        <taxon>Planctomycetia</taxon>
        <taxon>Isosphaerales</taxon>
        <taxon>Isosphaeraceae</taxon>
        <taxon>Paludisphaera</taxon>
    </lineage>
</organism>
<dbReference type="Pfam" id="PF01663">
    <property type="entry name" value="Phosphodiest"/>
    <property type="match status" value="2"/>
</dbReference>
<gene>
    <name evidence="1" type="ORF">BSF38_04111</name>
</gene>
<dbReference type="AlphaFoldDB" id="A0A1U7CUL3"/>
<dbReference type="InterPro" id="IPR002591">
    <property type="entry name" value="Phosphodiest/P_Trfase"/>
</dbReference>
<dbReference type="KEGG" id="pbor:BSF38_04111"/>
<accession>A0A1U7CUL3</accession>
<dbReference type="RefSeq" id="WP_076348755.1">
    <property type="nucleotide sequence ID" value="NZ_CP019082.1"/>
</dbReference>
<name>A0A1U7CUL3_9BACT</name>
<dbReference type="SUPFAM" id="SSF53649">
    <property type="entry name" value="Alkaline phosphatase-like"/>
    <property type="match status" value="1"/>
</dbReference>
<evidence type="ECO:0008006" key="3">
    <source>
        <dbReference type="Google" id="ProtNLM"/>
    </source>
</evidence>
<dbReference type="Proteomes" id="UP000186309">
    <property type="component" value="Chromosome"/>
</dbReference>